<dbReference type="EMBL" id="JAPJDO010000002">
    <property type="protein sequence ID" value="MCX2935747.1"/>
    <property type="molecule type" value="Genomic_DNA"/>
</dbReference>
<name>A0ABT3S8D5_9MYCO</name>
<dbReference type="Pfam" id="PF08044">
    <property type="entry name" value="DUF1707"/>
    <property type="match status" value="1"/>
</dbReference>
<dbReference type="RefSeq" id="WP_265995114.1">
    <property type="nucleotide sequence ID" value="NZ_JAPJDN010000002.1"/>
</dbReference>
<dbReference type="InterPro" id="IPR012551">
    <property type="entry name" value="DUF1707_SHOCT-like"/>
</dbReference>
<dbReference type="PANTHER" id="PTHR40763:SF4">
    <property type="entry name" value="DUF1707 DOMAIN-CONTAINING PROTEIN"/>
    <property type="match status" value="1"/>
</dbReference>
<comment type="caution">
    <text evidence="3">The sequence shown here is derived from an EMBL/GenBank/DDBJ whole genome shotgun (WGS) entry which is preliminary data.</text>
</comment>
<feature type="domain" description="DUF1707" evidence="2">
    <location>
        <begin position="9"/>
        <end position="61"/>
    </location>
</feature>
<keyword evidence="1" id="KW-0472">Membrane</keyword>
<keyword evidence="4" id="KW-1185">Reference proteome</keyword>
<accession>A0ABT3S8D5</accession>
<evidence type="ECO:0000313" key="4">
    <source>
        <dbReference type="Proteomes" id="UP001300745"/>
    </source>
</evidence>
<gene>
    <name evidence="3" type="ORF">ORI27_03485</name>
</gene>
<protein>
    <submittedName>
        <fullName evidence="3">DUF1707 domain-containing protein</fullName>
    </submittedName>
</protein>
<evidence type="ECO:0000256" key="1">
    <source>
        <dbReference type="SAM" id="Phobius"/>
    </source>
</evidence>
<feature type="transmembrane region" description="Helical" evidence="1">
    <location>
        <begin position="87"/>
        <end position="109"/>
    </location>
</feature>
<dbReference type="Proteomes" id="UP001300745">
    <property type="component" value="Unassembled WGS sequence"/>
</dbReference>
<organism evidence="3 4">
    <name type="scientific">Mycobacterium pinniadriaticum</name>
    <dbReference type="NCBI Taxonomy" id="2994102"/>
    <lineage>
        <taxon>Bacteria</taxon>
        <taxon>Bacillati</taxon>
        <taxon>Actinomycetota</taxon>
        <taxon>Actinomycetes</taxon>
        <taxon>Mycobacteriales</taxon>
        <taxon>Mycobacteriaceae</taxon>
        <taxon>Mycobacterium</taxon>
    </lineage>
</organism>
<sequence length="285" mass="30013">MATSQTAGTRAKDSDRNDICQILDTALSEGQLSMAEHGQRVKSATNATTLGDLRALVSDLQTANAPVQLPTLKKPRLTAASGANGSWGIRAAIGAVLILLGIGIGWGLYGNTPSPLNFTSDPGAKADGVAPVVLTPPRQLQSLGGLTGLFEQMKKKFGDAEGYRLVIYPDYASLDRPDPTDDRRELSYTYRGGWGDPSSSPASDGAKIVDLSKFDAKAVVGVLRGAPETLNMKPADVKSTYLIVEPSRDITAPDTVTISIYVSSDFGSGSVQLDPDGSVKQVNYP</sequence>
<evidence type="ECO:0000313" key="3">
    <source>
        <dbReference type="EMBL" id="MCX2935747.1"/>
    </source>
</evidence>
<proteinExistence type="predicted"/>
<reference evidence="3 4" key="1">
    <citation type="submission" date="2022-11" db="EMBL/GenBank/DDBJ databases">
        <title>Mycobacterium sp. nov.</title>
        <authorList>
            <person name="Papic B."/>
            <person name="Spicic S."/>
            <person name="Duvnjak S."/>
        </authorList>
    </citation>
    <scope>NUCLEOTIDE SEQUENCE [LARGE SCALE GENOMIC DNA]</scope>
    <source>
        <strain evidence="3 4">CVI_P4</strain>
    </source>
</reference>
<keyword evidence="1" id="KW-1133">Transmembrane helix</keyword>
<evidence type="ECO:0000259" key="2">
    <source>
        <dbReference type="Pfam" id="PF08044"/>
    </source>
</evidence>
<dbReference type="PANTHER" id="PTHR40763">
    <property type="entry name" value="MEMBRANE PROTEIN-RELATED"/>
    <property type="match status" value="1"/>
</dbReference>
<keyword evidence="1" id="KW-0812">Transmembrane</keyword>